<feature type="domain" description="Methyltransferase" evidence="2">
    <location>
        <begin position="149"/>
        <end position="283"/>
    </location>
</feature>
<name>A0ABW3Y8L2_9ACTN</name>
<protein>
    <submittedName>
        <fullName evidence="3">Class I SAM-dependent methyltransferase</fullName>
    </submittedName>
</protein>
<dbReference type="EMBL" id="JBHTMP010000002">
    <property type="protein sequence ID" value="MFD1320001.1"/>
    <property type="molecule type" value="Genomic_DNA"/>
</dbReference>
<organism evidence="3 4">
    <name type="scientific">Micromonospora sonneratiae</name>
    <dbReference type="NCBI Taxonomy" id="1184706"/>
    <lineage>
        <taxon>Bacteria</taxon>
        <taxon>Bacillati</taxon>
        <taxon>Actinomycetota</taxon>
        <taxon>Actinomycetes</taxon>
        <taxon>Micromonosporales</taxon>
        <taxon>Micromonosporaceae</taxon>
        <taxon>Micromonospora</taxon>
    </lineage>
</organism>
<evidence type="ECO:0000256" key="1">
    <source>
        <dbReference type="SAM" id="MobiDB-lite"/>
    </source>
</evidence>
<gene>
    <name evidence="3" type="ORF">ACFQ4H_02735</name>
</gene>
<dbReference type="InterPro" id="IPR025714">
    <property type="entry name" value="Methyltranfer_dom"/>
</dbReference>
<dbReference type="InterPro" id="IPR029063">
    <property type="entry name" value="SAM-dependent_MTases_sf"/>
</dbReference>
<dbReference type="Proteomes" id="UP001597260">
    <property type="component" value="Unassembled WGS sequence"/>
</dbReference>
<feature type="region of interest" description="Disordered" evidence="1">
    <location>
        <begin position="377"/>
        <end position="403"/>
    </location>
</feature>
<dbReference type="PANTHER" id="PTHR13369:SF3">
    <property type="entry name" value="METHYLTRANSFERASE DOMAIN-CONTAINING PROTEIN"/>
    <property type="match status" value="1"/>
</dbReference>
<proteinExistence type="predicted"/>
<keyword evidence="4" id="KW-1185">Reference proteome</keyword>
<dbReference type="Pfam" id="PF13679">
    <property type="entry name" value="Methyltransf_32"/>
    <property type="match status" value="1"/>
</dbReference>
<evidence type="ECO:0000313" key="4">
    <source>
        <dbReference type="Proteomes" id="UP001597260"/>
    </source>
</evidence>
<feature type="compositionally biased region" description="Low complexity" evidence="1">
    <location>
        <begin position="391"/>
        <end position="403"/>
    </location>
</feature>
<dbReference type="GO" id="GO:0032259">
    <property type="term" value="P:methylation"/>
    <property type="evidence" value="ECO:0007669"/>
    <property type="project" value="UniProtKB-KW"/>
</dbReference>
<reference evidence="4" key="1">
    <citation type="journal article" date="2019" name="Int. J. Syst. Evol. Microbiol.">
        <title>The Global Catalogue of Microorganisms (GCM) 10K type strain sequencing project: providing services to taxonomists for standard genome sequencing and annotation.</title>
        <authorList>
            <consortium name="The Broad Institute Genomics Platform"/>
            <consortium name="The Broad Institute Genome Sequencing Center for Infectious Disease"/>
            <person name="Wu L."/>
            <person name="Ma J."/>
        </authorList>
    </citation>
    <scope>NUCLEOTIDE SEQUENCE [LARGE SCALE GENOMIC DNA]</scope>
    <source>
        <strain evidence="4">JCM 31037</strain>
    </source>
</reference>
<dbReference type="SUPFAM" id="SSF53335">
    <property type="entry name" value="S-adenosyl-L-methionine-dependent methyltransferases"/>
    <property type="match status" value="1"/>
</dbReference>
<dbReference type="Gene3D" id="3.40.50.150">
    <property type="entry name" value="Vaccinia Virus protein VP39"/>
    <property type="match status" value="1"/>
</dbReference>
<sequence>MPEPLDVTLTEVRGLLLAPGLTRAVAAGRRRGQVPSVVRAELRPVALKAGPRLQIVTSDGVRPYTRNVAPGPEADAAVDALLAEPFGNWHVETESATVQVRVTKKGDAQVHRSGAVRPVSAPAAHDREKEYLLDPGDPIFTAIGGSAAKRRQVDAFLRALAATLPDELTGPLRVVDLGCGNAYLTFAAYRYLTDRGLDVSLVGVDVREDQRRRNTELAAELGCADRVRFVAGTILDAVVDPAPDLVLALHACDTATDEALARAVRWNARWVLAAPCCHHDLAVQLRDQPSPEPYQLLTRQGILRERFADVLTDALRAALLRLHGYRVEVVEFVDSRHTPRNLLLRARYTGSTPTERQRADYHRLVSEWQVTPRLRTLLGTGDAPPNPGDVPSNPGGASPAPPH</sequence>
<dbReference type="RefSeq" id="WP_377566538.1">
    <property type="nucleotide sequence ID" value="NZ_JBHTMP010000002.1"/>
</dbReference>
<accession>A0ABW3Y8L2</accession>
<keyword evidence="3" id="KW-0808">Transferase</keyword>
<keyword evidence="3" id="KW-0489">Methyltransferase</keyword>
<evidence type="ECO:0000313" key="3">
    <source>
        <dbReference type="EMBL" id="MFD1320001.1"/>
    </source>
</evidence>
<dbReference type="CDD" id="cd02440">
    <property type="entry name" value="AdoMet_MTases"/>
    <property type="match status" value="1"/>
</dbReference>
<evidence type="ECO:0000259" key="2">
    <source>
        <dbReference type="Pfam" id="PF13679"/>
    </source>
</evidence>
<dbReference type="GO" id="GO:0008168">
    <property type="term" value="F:methyltransferase activity"/>
    <property type="evidence" value="ECO:0007669"/>
    <property type="project" value="UniProtKB-KW"/>
</dbReference>
<dbReference type="PANTHER" id="PTHR13369">
    <property type="match status" value="1"/>
</dbReference>
<comment type="caution">
    <text evidence="3">The sequence shown here is derived from an EMBL/GenBank/DDBJ whole genome shotgun (WGS) entry which is preliminary data.</text>
</comment>